<dbReference type="SMART" id="SM01007">
    <property type="entry name" value="Aldolase_II"/>
    <property type="match status" value="1"/>
</dbReference>
<sequence>MYEKTKQRVYESNIALAEKNLVILTWGNVSELTPDGKAFVIKPSGVSYDELSPEKMVIVNLDGHVIESDYRPSSDTETHRILYQSFDKIGGIVHTHSLYATSFAQARVEIPCLGTTHADHFIGNVPLTRALSKQEIEEGYEVNTGRVIVERMTQIDPEAIPAVLVAGHAPFVWGENSKKAVTNAVALEAIAQMALQTKQLTGQLGPVLESYVLQKHYTRKHGKNAYYGQ</sequence>
<evidence type="ECO:0000256" key="3">
    <source>
        <dbReference type="ARBA" id="ARBA00010037"/>
    </source>
</evidence>
<dbReference type="PANTHER" id="PTHR22789:SF8">
    <property type="entry name" value="L-RIBULOSE-5-PHOSPHATE 4-EPIMERASE SGBE"/>
    <property type="match status" value="1"/>
</dbReference>
<dbReference type="GO" id="GO:0005829">
    <property type="term" value="C:cytosol"/>
    <property type="evidence" value="ECO:0007669"/>
    <property type="project" value="TreeGrafter"/>
</dbReference>
<comment type="catalytic activity">
    <reaction evidence="1">
        <text>L-ribulose 5-phosphate = D-xylulose 5-phosphate</text>
        <dbReference type="Rhea" id="RHEA:22368"/>
        <dbReference type="ChEBI" id="CHEBI:57737"/>
        <dbReference type="ChEBI" id="CHEBI:58226"/>
        <dbReference type="EC" id="5.1.3.4"/>
    </reaction>
</comment>
<keyword evidence="8" id="KW-0119">Carbohydrate metabolism</keyword>
<dbReference type="GO" id="GO:0016832">
    <property type="term" value="F:aldehyde-lyase activity"/>
    <property type="evidence" value="ECO:0007669"/>
    <property type="project" value="TreeGrafter"/>
</dbReference>
<gene>
    <name evidence="10" type="primary">ulaF</name>
    <name evidence="10" type="ORF">KS4_12830</name>
</gene>
<dbReference type="Proteomes" id="UP000317369">
    <property type="component" value="Chromosome"/>
</dbReference>
<dbReference type="KEGG" id="pcor:KS4_12830"/>
<dbReference type="PANTHER" id="PTHR22789">
    <property type="entry name" value="FUCULOSE PHOSPHATE ALDOLASE"/>
    <property type="match status" value="1"/>
</dbReference>
<protein>
    <recommendedName>
        <fullName evidence="4">L-ribulose-5-phosphate 4-epimerase</fullName>
        <ecNumber evidence="4">5.1.3.4</ecNumber>
    </recommendedName>
</protein>
<dbReference type="InterPro" id="IPR050197">
    <property type="entry name" value="Aldolase_class_II_sugar_metab"/>
</dbReference>
<dbReference type="EC" id="5.1.3.4" evidence="4"/>
<dbReference type="NCBIfam" id="NF006047">
    <property type="entry name" value="PRK08193.1"/>
    <property type="match status" value="1"/>
</dbReference>
<dbReference type="SUPFAM" id="SSF53639">
    <property type="entry name" value="AraD/HMP-PK domain-like"/>
    <property type="match status" value="1"/>
</dbReference>
<proteinExistence type="inferred from homology"/>
<dbReference type="InterPro" id="IPR001303">
    <property type="entry name" value="Aldolase_II/adducin_N"/>
</dbReference>
<dbReference type="Gene3D" id="3.40.225.10">
    <property type="entry name" value="Class II aldolase/adducin N-terminal domain"/>
    <property type="match status" value="1"/>
</dbReference>
<evidence type="ECO:0000256" key="1">
    <source>
        <dbReference type="ARBA" id="ARBA00001726"/>
    </source>
</evidence>
<comment type="cofactor">
    <cofactor evidence="2">
        <name>Zn(2+)</name>
        <dbReference type="ChEBI" id="CHEBI:29105"/>
    </cofactor>
</comment>
<accession>A0A517YSP9</accession>
<evidence type="ECO:0000259" key="9">
    <source>
        <dbReference type="SMART" id="SM01007"/>
    </source>
</evidence>
<keyword evidence="6" id="KW-0862">Zinc</keyword>
<name>A0A517YSP9_9BACT</name>
<dbReference type="EMBL" id="CP036425">
    <property type="protein sequence ID" value="QDU33238.1"/>
    <property type="molecule type" value="Genomic_DNA"/>
</dbReference>
<dbReference type="OrthoDB" id="9786287at2"/>
<keyword evidence="7 10" id="KW-0413">Isomerase</keyword>
<evidence type="ECO:0000256" key="6">
    <source>
        <dbReference type="ARBA" id="ARBA00022833"/>
    </source>
</evidence>
<organism evidence="10 11">
    <name type="scientific">Poriferisphaera corsica</name>
    <dbReference type="NCBI Taxonomy" id="2528020"/>
    <lineage>
        <taxon>Bacteria</taxon>
        <taxon>Pseudomonadati</taxon>
        <taxon>Planctomycetota</taxon>
        <taxon>Phycisphaerae</taxon>
        <taxon>Phycisphaerales</taxon>
        <taxon>Phycisphaeraceae</taxon>
        <taxon>Poriferisphaera</taxon>
    </lineage>
</organism>
<evidence type="ECO:0000256" key="7">
    <source>
        <dbReference type="ARBA" id="ARBA00023235"/>
    </source>
</evidence>
<dbReference type="FunFam" id="3.40.225.10:FF:000001">
    <property type="entry name" value="L-ribulose-5-phosphate 4-epimerase UlaF"/>
    <property type="match status" value="1"/>
</dbReference>
<evidence type="ECO:0000256" key="8">
    <source>
        <dbReference type="ARBA" id="ARBA00023277"/>
    </source>
</evidence>
<dbReference type="InterPro" id="IPR036409">
    <property type="entry name" value="Aldolase_II/adducin_N_sf"/>
</dbReference>
<dbReference type="Pfam" id="PF00596">
    <property type="entry name" value="Aldolase_II"/>
    <property type="match status" value="1"/>
</dbReference>
<evidence type="ECO:0000256" key="2">
    <source>
        <dbReference type="ARBA" id="ARBA00001947"/>
    </source>
</evidence>
<dbReference type="RefSeq" id="WP_145076039.1">
    <property type="nucleotide sequence ID" value="NZ_CP036425.1"/>
</dbReference>
<comment type="similarity">
    <text evidence="3">Belongs to the aldolase class II family. AraD/FucA subfamily.</text>
</comment>
<dbReference type="GO" id="GO:0019323">
    <property type="term" value="P:pentose catabolic process"/>
    <property type="evidence" value="ECO:0007669"/>
    <property type="project" value="TreeGrafter"/>
</dbReference>
<keyword evidence="11" id="KW-1185">Reference proteome</keyword>
<evidence type="ECO:0000256" key="4">
    <source>
        <dbReference type="ARBA" id="ARBA00013186"/>
    </source>
</evidence>
<reference evidence="10 11" key="1">
    <citation type="submission" date="2019-02" db="EMBL/GenBank/DDBJ databases">
        <title>Deep-cultivation of Planctomycetes and their phenomic and genomic characterization uncovers novel biology.</title>
        <authorList>
            <person name="Wiegand S."/>
            <person name="Jogler M."/>
            <person name="Boedeker C."/>
            <person name="Pinto D."/>
            <person name="Vollmers J."/>
            <person name="Rivas-Marin E."/>
            <person name="Kohn T."/>
            <person name="Peeters S.H."/>
            <person name="Heuer A."/>
            <person name="Rast P."/>
            <person name="Oberbeckmann S."/>
            <person name="Bunk B."/>
            <person name="Jeske O."/>
            <person name="Meyerdierks A."/>
            <person name="Storesund J.E."/>
            <person name="Kallscheuer N."/>
            <person name="Luecker S."/>
            <person name="Lage O.M."/>
            <person name="Pohl T."/>
            <person name="Merkel B.J."/>
            <person name="Hornburger P."/>
            <person name="Mueller R.-W."/>
            <person name="Bruemmer F."/>
            <person name="Labrenz M."/>
            <person name="Spormann A.M."/>
            <person name="Op den Camp H."/>
            <person name="Overmann J."/>
            <person name="Amann R."/>
            <person name="Jetten M.S.M."/>
            <person name="Mascher T."/>
            <person name="Medema M.H."/>
            <person name="Devos D.P."/>
            <person name="Kaster A.-K."/>
            <person name="Ovreas L."/>
            <person name="Rohde M."/>
            <person name="Galperin M.Y."/>
            <person name="Jogler C."/>
        </authorList>
    </citation>
    <scope>NUCLEOTIDE SEQUENCE [LARGE SCALE GENOMIC DNA]</scope>
    <source>
        <strain evidence="10 11">KS4</strain>
    </source>
</reference>
<evidence type="ECO:0000313" key="11">
    <source>
        <dbReference type="Proteomes" id="UP000317369"/>
    </source>
</evidence>
<keyword evidence="5" id="KW-0479">Metal-binding</keyword>
<dbReference type="GO" id="GO:0046872">
    <property type="term" value="F:metal ion binding"/>
    <property type="evidence" value="ECO:0007669"/>
    <property type="project" value="UniProtKB-KW"/>
</dbReference>
<dbReference type="AlphaFoldDB" id="A0A517YSP9"/>
<evidence type="ECO:0000313" key="10">
    <source>
        <dbReference type="EMBL" id="QDU33238.1"/>
    </source>
</evidence>
<dbReference type="GO" id="GO:0008742">
    <property type="term" value="F:L-ribulose-phosphate 4-epimerase activity"/>
    <property type="evidence" value="ECO:0007669"/>
    <property type="project" value="UniProtKB-EC"/>
</dbReference>
<evidence type="ECO:0000256" key="5">
    <source>
        <dbReference type="ARBA" id="ARBA00022723"/>
    </source>
</evidence>
<feature type="domain" description="Class II aldolase/adducin N-terminal" evidence="9">
    <location>
        <begin position="7"/>
        <end position="195"/>
    </location>
</feature>